<dbReference type="InterPro" id="IPR008613">
    <property type="entry name" value="Excalibur_Ca-bd_domain"/>
</dbReference>
<feature type="compositionally biased region" description="Pro residues" evidence="1">
    <location>
        <begin position="198"/>
        <end position="210"/>
    </location>
</feature>
<dbReference type="Pfam" id="PF05901">
    <property type="entry name" value="Excalibur"/>
    <property type="match status" value="1"/>
</dbReference>
<reference evidence="5" key="1">
    <citation type="submission" date="2020-09" db="EMBL/GenBank/DDBJ databases">
        <title>Whole genome shotgun sequence of Streptomyces cinnamonensis NBRC 15873.</title>
        <authorList>
            <person name="Komaki H."/>
            <person name="Tamura T."/>
        </authorList>
    </citation>
    <scope>NUCLEOTIDE SEQUENCE [LARGE SCALE GENOMIC DNA]</scope>
    <source>
        <strain evidence="5">NBRC 15873</strain>
    </source>
</reference>
<evidence type="ECO:0000256" key="1">
    <source>
        <dbReference type="SAM" id="MobiDB-lite"/>
    </source>
</evidence>
<feature type="region of interest" description="Disordered" evidence="1">
    <location>
        <begin position="240"/>
        <end position="265"/>
    </location>
</feature>
<keyword evidence="2" id="KW-0472">Membrane</keyword>
<protein>
    <recommendedName>
        <fullName evidence="3">Excalibur calcium-binding domain-containing protein</fullName>
    </recommendedName>
</protein>
<accession>A0ABQ3NGD0</accession>
<feature type="compositionally biased region" description="Pro residues" evidence="1">
    <location>
        <begin position="90"/>
        <end position="110"/>
    </location>
</feature>
<dbReference type="Proteomes" id="UP000660554">
    <property type="component" value="Unassembled WGS sequence"/>
</dbReference>
<feature type="domain" description="Excalibur calcium-binding" evidence="3">
    <location>
        <begin position="228"/>
        <end position="264"/>
    </location>
</feature>
<sequence length="265" mass="27975">MYPPPHAHAPAPMPVPRPPRRWWQHTALIVTALVVLPPVGIALAWTSQWERTRKVVATVLSGIWFLIPLLSDSPEKPESDARPRAAASPTPSPTPTPTATPTPTPTPTPTANPLMPEIVGQPFGQAERMVEDLIDGELRAQSAYTDVPLPADHGTWLVCFQDLRSGTGLVPQYASPVAHLVAPGTGCPAEPNTVLHPKPSPTPTPAPDPTPAQQDDDSGTSGGGASVSYRNCDAVRAAGAAPIRRGDPGYGRHLDRDGDGVGCER</sequence>
<name>A0ABQ3NGD0_STRVG</name>
<feature type="transmembrane region" description="Helical" evidence="2">
    <location>
        <begin position="22"/>
        <end position="43"/>
    </location>
</feature>
<feature type="region of interest" description="Disordered" evidence="1">
    <location>
        <begin position="188"/>
        <end position="228"/>
    </location>
</feature>
<comment type="caution">
    <text evidence="4">The sequence shown here is derived from an EMBL/GenBank/DDBJ whole genome shotgun (WGS) entry which is preliminary data.</text>
</comment>
<dbReference type="SMART" id="SM00894">
    <property type="entry name" value="Excalibur"/>
    <property type="match status" value="1"/>
</dbReference>
<feature type="compositionally biased region" description="Basic and acidic residues" evidence="1">
    <location>
        <begin position="74"/>
        <end position="83"/>
    </location>
</feature>
<proteinExistence type="predicted"/>
<evidence type="ECO:0000256" key="2">
    <source>
        <dbReference type="SAM" id="Phobius"/>
    </source>
</evidence>
<evidence type="ECO:0000313" key="5">
    <source>
        <dbReference type="Proteomes" id="UP000660554"/>
    </source>
</evidence>
<organism evidence="4 5">
    <name type="scientific">Streptomyces virginiae</name>
    <name type="common">Streptomyces cinnamonensis</name>
    <dbReference type="NCBI Taxonomy" id="1961"/>
    <lineage>
        <taxon>Bacteria</taxon>
        <taxon>Bacillati</taxon>
        <taxon>Actinomycetota</taxon>
        <taxon>Actinomycetes</taxon>
        <taxon>Kitasatosporales</taxon>
        <taxon>Streptomycetaceae</taxon>
        <taxon>Streptomyces</taxon>
    </lineage>
</organism>
<feature type="compositionally biased region" description="Basic and acidic residues" evidence="1">
    <location>
        <begin position="244"/>
        <end position="265"/>
    </location>
</feature>
<gene>
    <name evidence="4" type="ORF">Scinn_12780</name>
</gene>
<evidence type="ECO:0000259" key="3">
    <source>
        <dbReference type="SMART" id="SM00894"/>
    </source>
</evidence>
<keyword evidence="2" id="KW-1133">Transmembrane helix</keyword>
<dbReference type="GeneID" id="86959315"/>
<feature type="region of interest" description="Disordered" evidence="1">
    <location>
        <begin position="74"/>
        <end position="118"/>
    </location>
</feature>
<dbReference type="EMBL" id="BNDV01000002">
    <property type="protein sequence ID" value="GHI11815.1"/>
    <property type="molecule type" value="Genomic_DNA"/>
</dbReference>
<evidence type="ECO:0000313" key="4">
    <source>
        <dbReference type="EMBL" id="GHI11815.1"/>
    </source>
</evidence>
<dbReference type="RefSeq" id="WP_051734609.1">
    <property type="nucleotide sequence ID" value="NZ_BMRU01000043.1"/>
</dbReference>
<keyword evidence="5" id="KW-1185">Reference proteome</keyword>
<keyword evidence="2" id="KW-0812">Transmembrane</keyword>